<proteinExistence type="inferred from homology"/>
<dbReference type="PATRIC" id="fig|911238.3.peg.1139"/>
<evidence type="ECO:0000256" key="4">
    <source>
        <dbReference type="ARBA" id="ARBA00023136"/>
    </source>
</evidence>
<evidence type="ECO:0000256" key="1">
    <source>
        <dbReference type="ARBA" id="ARBA00004141"/>
    </source>
</evidence>
<name>G5JIP7_9STAP</name>
<dbReference type="NCBIfam" id="TIGR01593">
    <property type="entry name" value="holin_tox_secr"/>
    <property type="match status" value="1"/>
</dbReference>
<keyword evidence="8" id="KW-1185">Reference proteome</keyword>
<dbReference type="Pfam" id="PF05105">
    <property type="entry name" value="Phage_holin_4_1"/>
    <property type="match status" value="1"/>
</dbReference>
<accession>G5JIP7</accession>
<sequence length="139" mass="15486">MTQITSQDLGQAKSIDFANRFGNNIVKLLEVLGVTNKLPMNVGSNIKMYKFSVEEIYTWSHKAISGYIKKIAYLCIVLVANALDIIFRLDGFLVNSSVIFLIIAEATSIVENAVILGVPIPEQLKKRLIISEKLNNDDK</sequence>
<comment type="caution">
    <text evidence="7">The sequence shown here is derived from an EMBL/GenBank/DDBJ whole genome shotgun (WGS) entry which is preliminary data.</text>
</comment>
<evidence type="ECO:0000256" key="3">
    <source>
        <dbReference type="ARBA" id="ARBA00022989"/>
    </source>
</evidence>
<evidence type="ECO:0000256" key="5">
    <source>
        <dbReference type="ARBA" id="ARBA00023600"/>
    </source>
</evidence>
<evidence type="ECO:0000313" key="7">
    <source>
        <dbReference type="EMBL" id="EHJ07953.1"/>
    </source>
</evidence>
<comment type="similarity">
    <text evidence="5">Belongs to the bacteriophage holin family. Cp-1 holin subfamily.</text>
</comment>
<dbReference type="GO" id="GO:0016020">
    <property type="term" value="C:membrane"/>
    <property type="evidence" value="ECO:0007669"/>
    <property type="project" value="UniProtKB-SubCell"/>
</dbReference>
<dbReference type="RefSeq" id="WP_002463907.1">
    <property type="nucleotide sequence ID" value="NZ_AEUN01000410.1"/>
</dbReference>
<feature type="transmembrane region" description="Helical" evidence="6">
    <location>
        <begin position="71"/>
        <end position="87"/>
    </location>
</feature>
<organism evidence="7 8">
    <name type="scientific">Staphylococcus simiae CCM 7213 = CCUG 51256</name>
    <dbReference type="NCBI Taxonomy" id="911238"/>
    <lineage>
        <taxon>Bacteria</taxon>
        <taxon>Bacillati</taxon>
        <taxon>Bacillota</taxon>
        <taxon>Bacilli</taxon>
        <taxon>Bacillales</taxon>
        <taxon>Staphylococcaceae</taxon>
        <taxon>Staphylococcus</taxon>
    </lineage>
</organism>
<evidence type="ECO:0000313" key="8">
    <source>
        <dbReference type="Proteomes" id="UP000005413"/>
    </source>
</evidence>
<evidence type="ECO:0000256" key="2">
    <source>
        <dbReference type="ARBA" id="ARBA00022692"/>
    </source>
</evidence>
<comment type="subcellular location">
    <subcellularLocation>
        <location evidence="1">Membrane</location>
        <topology evidence="1">Multi-pass membrane protein</topology>
    </subcellularLocation>
</comment>
<protein>
    <submittedName>
        <fullName evidence="7">Phage major capsid protein Fam0118</fullName>
    </submittedName>
</protein>
<dbReference type="InterPro" id="IPR006480">
    <property type="entry name" value="Phage_holin_4_1"/>
</dbReference>
<feature type="transmembrane region" description="Helical" evidence="6">
    <location>
        <begin position="99"/>
        <end position="120"/>
    </location>
</feature>
<dbReference type="AlphaFoldDB" id="G5JIP7"/>
<dbReference type="OrthoDB" id="88184at2"/>
<keyword evidence="4 6" id="KW-0472">Membrane</keyword>
<dbReference type="Proteomes" id="UP000005413">
    <property type="component" value="Unassembled WGS sequence"/>
</dbReference>
<reference evidence="7 8" key="1">
    <citation type="journal article" date="2012" name="BMC Genomics">
        <title>Comparative genomic analysis of the genus Staphylococcus including Staphylococcus aureus and its newly described sister species Staphylococcus simiae.</title>
        <authorList>
            <person name="Suzuki H."/>
            <person name="Lefebure T."/>
            <person name="Pavinski Bitar P."/>
            <person name="Stanhope M.J."/>
        </authorList>
    </citation>
    <scope>NUCLEOTIDE SEQUENCE [LARGE SCALE GENOMIC DNA]</scope>
    <source>
        <strain evidence="7 8">CCM 7213</strain>
    </source>
</reference>
<gene>
    <name evidence="7" type="ORF">SS7213T_06676</name>
</gene>
<keyword evidence="2 6" id="KW-0812">Transmembrane</keyword>
<dbReference type="EMBL" id="AEUN01000410">
    <property type="protein sequence ID" value="EHJ07953.1"/>
    <property type="molecule type" value="Genomic_DNA"/>
</dbReference>
<evidence type="ECO:0000256" key="6">
    <source>
        <dbReference type="SAM" id="Phobius"/>
    </source>
</evidence>
<keyword evidence="3 6" id="KW-1133">Transmembrane helix</keyword>